<sequence>MSLLPPRKRKGQPTTTTSGGNDGNLPPSLPVIDDRIIRNKKPDYELSKIVGLAVPTIYKHEALGTFPPRVKITGKSSGWRWSQVKQWIEGKRDWRAAQ</sequence>
<feature type="compositionally biased region" description="Basic residues" evidence="1">
    <location>
        <begin position="1"/>
        <end position="11"/>
    </location>
</feature>
<dbReference type="Proteomes" id="UP000005317">
    <property type="component" value="Unassembled WGS sequence"/>
</dbReference>
<reference evidence="3" key="1">
    <citation type="journal article" date="2011" name="Stand. Genomic Sci.">
        <title>Genome sequence of the filamentous, gliding Thiothrix nivea neotype strain (JP2(T)).</title>
        <authorList>
            <person name="Lapidus A."/>
            <person name="Nolan M."/>
            <person name="Lucas S."/>
            <person name="Glavina Del Rio T."/>
            <person name="Tice H."/>
            <person name="Cheng J.F."/>
            <person name="Tapia R."/>
            <person name="Han C."/>
            <person name="Goodwin L."/>
            <person name="Pitluck S."/>
            <person name="Liolios K."/>
            <person name="Pagani I."/>
            <person name="Ivanova N."/>
            <person name="Huntemann M."/>
            <person name="Mavromatis K."/>
            <person name="Mikhailova N."/>
            <person name="Pati A."/>
            <person name="Chen A."/>
            <person name="Palaniappan K."/>
            <person name="Land M."/>
            <person name="Brambilla E.M."/>
            <person name="Rohde M."/>
            <person name="Abt B."/>
            <person name="Verbarg S."/>
            <person name="Goker M."/>
            <person name="Bristow J."/>
            <person name="Eisen J.A."/>
            <person name="Markowitz V."/>
            <person name="Hugenholtz P."/>
            <person name="Kyrpides N.C."/>
            <person name="Klenk H.P."/>
            <person name="Woyke T."/>
        </authorList>
    </citation>
    <scope>NUCLEOTIDE SEQUENCE [LARGE SCALE GENOMIC DNA]</scope>
    <source>
        <strain evidence="3">ATCC 35100 / DSM 5205 / JP2</strain>
    </source>
</reference>
<feature type="region of interest" description="Disordered" evidence="1">
    <location>
        <begin position="1"/>
        <end position="29"/>
    </location>
</feature>
<dbReference type="EMBL" id="JH651384">
    <property type="protein sequence ID" value="EIJ35722.1"/>
    <property type="molecule type" value="Genomic_DNA"/>
</dbReference>
<dbReference type="Pfam" id="PF05930">
    <property type="entry name" value="Phage_AlpA"/>
    <property type="match status" value="1"/>
</dbReference>
<keyword evidence="3" id="KW-1185">Reference proteome</keyword>
<name>A0A656HHN7_THINJ</name>
<dbReference type="RefSeq" id="WP_002709622.1">
    <property type="nucleotide sequence ID" value="NZ_JH651384.1"/>
</dbReference>
<dbReference type="InterPro" id="IPR010260">
    <property type="entry name" value="AlpA"/>
</dbReference>
<dbReference type="Gene3D" id="1.10.238.160">
    <property type="match status" value="1"/>
</dbReference>
<organism evidence="2 3">
    <name type="scientific">Thiothrix nivea (strain ATCC 35100 / DSM 5205 / JP2)</name>
    <dbReference type="NCBI Taxonomy" id="870187"/>
    <lineage>
        <taxon>Bacteria</taxon>
        <taxon>Pseudomonadati</taxon>
        <taxon>Pseudomonadota</taxon>
        <taxon>Gammaproteobacteria</taxon>
        <taxon>Thiotrichales</taxon>
        <taxon>Thiotrichaceae</taxon>
        <taxon>Thiothrix</taxon>
    </lineage>
</organism>
<dbReference type="AlphaFoldDB" id="A0A656HHN7"/>
<evidence type="ECO:0000313" key="3">
    <source>
        <dbReference type="Proteomes" id="UP000005317"/>
    </source>
</evidence>
<evidence type="ECO:0000256" key="1">
    <source>
        <dbReference type="SAM" id="MobiDB-lite"/>
    </source>
</evidence>
<proteinExistence type="predicted"/>
<dbReference type="OrthoDB" id="8455288at2"/>
<gene>
    <name evidence="2" type="ORF">Thini_3200</name>
</gene>
<accession>A0A656HHN7</accession>
<evidence type="ECO:0000313" key="2">
    <source>
        <dbReference type="EMBL" id="EIJ35722.1"/>
    </source>
</evidence>
<protein>
    <submittedName>
        <fullName evidence="2">Prophage CP4-57 regulatory</fullName>
    </submittedName>
</protein>